<keyword evidence="2" id="KW-1185">Reference proteome</keyword>
<accession>A0AAF5DMD7</accession>
<feature type="region of interest" description="Disordered" evidence="1">
    <location>
        <begin position="173"/>
        <end position="252"/>
    </location>
</feature>
<feature type="compositionally biased region" description="Acidic residues" evidence="1">
    <location>
        <begin position="426"/>
        <end position="505"/>
    </location>
</feature>
<dbReference type="Proteomes" id="UP000035681">
    <property type="component" value="Unplaced"/>
</dbReference>
<dbReference type="AlphaFoldDB" id="A0AAF5DMD7"/>
<evidence type="ECO:0000313" key="3">
    <source>
        <dbReference type="WBParaSite" id="TCONS_00013988.p1"/>
    </source>
</evidence>
<evidence type="ECO:0000313" key="2">
    <source>
        <dbReference type="Proteomes" id="UP000035681"/>
    </source>
</evidence>
<protein>
    <submittedName>
        <fullName evidence="3">Uncharacterized protein</fullName>
    </submittedName>
</protein>
<dbReference type="WBParaSite" id="TCONS_00013988.p1">
    <property type="protein sequence ID" value="TCONS_00013988.p1"/>
    <property type="gene ID" value="XLOC_009093"/>
</dbReference>
<feature type="region of interest" description="Disordered" evidence="1">
    <location>
        <begin position="341"/>
        <end position="505"/>
    </location>
</feature>
<proteinExistence type="predicted"/>
<sequence length="505" mass="56839">PAIVFNSILSHDSCKPISFTKSTFKILTSDPPSKRAVVATPFTITFACIFGKRKSDSICESFGHSLTFTFMESMPKSTKHILYSKNALSYLLMGHPIKKLILQKLVAININLKSILFFLIFINVIINYVSSNNNNNQLVQDDLEKQLKSYNSKNALFDNLSLNDIILNDIAHAPVRKPGPKGPIRKPGPKRPIRKPGPKGPIRKPGPKKPIRKPGPKKPIKKPIRKPGPKKPIKKPIKKPGPKRPIKIKPGPKPIKPILIGIIFLSKKVVWKSQKSKQFSFKIIHKEFVPSGTKTFNSPNNDNNQLVQNDLEKQLKSYNSKNALFDNLSLNDIILNDIAHAPVRKPGPKGPIRKPGPKRPIRKPGQKGPIRKPGPKKPIRKPGPKKPIKKPIKKPGPKRPIKIKPRPKPIKPTVKPAPKTTTAAPEEPEDPEEPEEPEDPEEPEEPEESEEPEEPEESEEPEEPEESEELEEPEESEELEEQEESEEPEEPRDNDDGVDEEDERD</sequence>
<organism evidence="2 3">
    <name type="scientific">Strongyloides stercoralis</name>
    <name type="common">Threadworm</name>
    <dbReference type="NCBI Taxonomy" id="6248"/>
    <lineage>
        <taxon>Eukaryota</taxon>
        <taxon>Metazoa</taxon>
        <taxon>Ecdysozoa</taxon>
        <taxon>Nematoda</taxon>
        <taxon>Chromadorea</taxon>
        <taxon>Rhabditida</taxon>
        <taxon>Tylenchina</taxon>
        <taxon>Panagrolaimomorpha</taxon>
        <taxon>Strongyloidoidea</taxon>
        <taxon>Strongyloididae</taxon>
        <taxon>Strongyloides</taxon>
    </lineage>
</organism>
<evidence type="ECO:0000256" key="1">
    <source>
        <dbReference type="SAM" id="MobiDB-lite"/>
    </source>
</evidence>
<feature type="compositionally biased region" description="Low complexity" evidence="1">
    <location>
        <begin position="411"/>
        <end position="425"/>
    </location>
</feature>
<reference evidence="3" key="1">
    <citation type="submission" date="2024-02" db="UniProtKB">
        <authorList>
            <consortium name="WormBaseParasite"/>
        </authorList>
    </citation>
    <scope>IDENTIFICATION</scope>
</reference>
<name>A0AAF5DMD7_STRER</name>
<feature type="compositionally biased region" description="Basic residues" evidence="1">
    <location>
        <begin position="174"/>
        <end position="247"/>
    </location>
</feature>
<feature type="compositionally biased region" description="Basic residues" evidence="1">
    <location>
        <begin position="342"/>
        <end position="409"/>
    </location>
</feature>